<dbReference type="Proteomes" id="UP000410492">
    <property type="component" value="Unassembled WGS sequence"/>
</dbReference>
<gene>
    <name evidence="1" type="ORF">CALMAC_LOCUS13899</name>
</gene>
<keyword evidence="2" id="KW-1185">Reference proteome</keyword>
<name>A0A653D2M5_CALMS</name>
<sequence>MPSPCGDCKGFSTCSTIKGRIS</sequence>
<accession>A0A653D2M5</accession>
<dbReference type="EMBL" id="CAACVG010009874">
    <property type="protein sequence ID" value="VEN54421.1"/>
    <property type="molecule type" value="Genomic_DNA"/>
</dbReference>
<evidence type="ECO:0000313" key="2">
    <source>
        <dbReference type="Proteomes" id="UP000410492"/>
    </source>
</evidence>
<feature type="non-terminal residue" evidence="1">
    <location>
        <position position="22"/>
    </location>
</feature>
<organism evidence="1 2">
    <name type="scientific">Callosobruchus maculatus</name>
    <name type="common">Southern cowpea weevil</name>
    <name type="synonym">Pulse bruchid</name>
    <dbReference type="NCBI Taxonomy" id="64391"/>
    <lineage>
        <taxon>Eukaryota</taxon>
        <taxon>Metazoa</taxon>
        <taxon>Ecdysozoa</taxon>
        <taxon>Arthropoda</taxon>
        <taxon>Hexapoda</taxon>
        <taxon>Insecta</taxon>
        <taxon>Pterygota</taxon>
        <taxon>Neoptera</taxon>
        <taxon>Endopterygota</taxon>
        <taxon>Coleoptera</taxon>
        <taxon>Polyphaga</taxon>
        <taxon>Cucujiformia</taxon>
        <taxon>Chrysomeloidea</taxon>
        <taxon>Chrysomelidae</taxon>
        <taxon>Bruchinae</taxon>
        <taxon>Bruchini</taxon>
        <taxon>Callosobruchus</taxon>
    </lineage>
</organism>
<reference evidence="1 2" key="1">
    <citation type="submission" date="2019-01" db="EMBL/GenBank/DDBJ databases">
        <authorList>
            <person name="Sayadi A."/>
        </authorList>
    </citation>
    <scope>NUCLEOTIDE SEQUENCE [LARGE SCALE GENOMIC DNA]</scope>
</reference>
<evidence type="ECO:0000313" key="1">
    <source>
        <dbReference type="EMBL" id="VEN54421.1"/>
    </source>
</evidence>
<dbReference type="AlphaFoldDB" id="A0A653D2M5"/>
<protein>
    <submittedName>
        <fullName evidence="1">Uncharacterized protein</fullName>
    </submittedName>
</protein>
<proteinExistence type="predicted"/>